<feature type="transmembrane region" description="Helical" evidence="8">
    <location>
        <begin position="20"/>
        <end position="49"/>
    </location>
</feature>
<evidence type="ECO:0000256" key="4">
    <source>
        <dbReference type="ARBA" id="ARBA00022692"/>
    </source>
</evidence>
<comment type="caution">
    <text evidence="10">The sequence shown here is derived from an EMBL/GenBank/DDBJ whole genome shotgun (WGS) entry which is preliminary data.</text>
</comment>
<dbReference type="EMBL" id="JAVRJZ010000018">
    <property type="protein sequence ID" value="KAK2708353.1"/>
    <property type="molecule type" value="Genomic_DNA"/>
</dbReference>
<comment type="similarity">
    <text evidence="2">Belongs to the G-protein coupled receptor 1 family.</text>
</comment>
<keyword evidence="4 8" id="KW-0812">Transmembrane</keyword>
<gene>
    <name evidence="10" type="ORF">QYM36_014088</name>
</gene>
<dbReference type="Pfam" id="PF00001">
    <property type="entry name" value="7tm_1"/>
    <property type="match status" value="1"/>
</dbReference>
<dbReference type="GO" id="GO:0042277">
    <property type="term" value="F:peptide binding"/>
    <property type="evidence" value="ECO:0007669"/>
    <property type="project" value="TreeGrafter"/>
</dbReference>
<evidence type="ECO:0000313" key="11">
    <source>
        <dbReference type="Proteomes" id="UP001187531"/>
    </source>
</evidence>
<dbReference type="InterPro" id="IPR017452">
    <property type="entry name" value="GPCR_Rhodpsn_7TM"/>
</dbReference>
<keyword evidence="7" id="KW-0675">Receptor</keyword>
<feature type="transmembrane region" description="Helical" evidence="8">
    <location>
        <begin position="211"/>
        <end position="233"/>
    </location>
</feature>
<dbReference type="PRINTS" id="PR00237">
    <property type="entry name" value="GPCRRHODOPSN"/>
</dbReference>
<keyword evidence="11" id="KW-1185">Reference proteome</keyword>
<keyword evidence="3" id="KW-1003">Cell membrane</keyword>
<dbReference type="CDD" id="cd00637">
    <property type="entry name" value="7tm_classA_rhodopsin-like"/>
    <property type="match status" value="1"/>
</dbReference>
<dbReference type="Gene3D" id="1.20.1070.10">
    <property type="entry name" value="Rhodopsin 7-helix transmembrane proteins"/>
    <property type="match status" value="1"/>
</dbReference>
<feature type="transmembrane region" description="Helical" evidence="8">
    <location>
        <begin position="104"/>
        <end position="123"/>
    </location>
</feature>
<dbReference type="AlphaFoldDB" id="A0AA88HBG3"/>
<evidence type="ECO:0000256" key="5">
    <source>
        <dbReference type="ARBA" id="ARBA00022989"/>
    </source>
</evidence>
<dbReference type="GO" id="GO:0004930">
    <property type="term" value="F:G protein-coupled receptor activity"/>
    <property type="evidence" value="ECO:0007669"/>
    <property type="project" value="InterPro"/>
</dbReference>
<dbReference type="Proteomes" id="UP001187531">
    <property type="component" value="Unassembled WGS sequence"/>
</dbReference>
<comment type="subcellular location">
    <subcellularLocation>
        <location evidence="1">Cell membrane</location>
        <topology evidence="1">Multi-pass membrane protein</topology>
    </subcellularLocation>
</comment>
<evidence type="ECO:0000256" key="7">
    <source>
        <dbReference type="ARBA" id="ARBA00023170"/>
    </source>
</evidence>
<evidence type="ECO:0000259" key="9">
    <source>
        <dbReference type="PROSITE" id="PS50262"/>
    </source>
</evidence>
<sequence>MSFNIFNLTYSKESDIVLLYYYELGLFIASLIESAAIILSNSFFIVAFLKHRHLLSAMNCYVMSLCFSGVLAGLVIPTGIGFYVGPYTSSFYLMPCLSQQIKGSINYATAANNVFCMFAIAIERWRCLSSYKRRSFSSACAKKVVGFIWMLSISITLGIGCFNHLQMIQPLEPTFNRTMEEFRSYRKPIHQLCYLQTQSGYGYKPITTMSFNIIVGFVTPILFMSAIYTILICRLAKDVRRSRELLGAVTSTQRAKLRAIQAMVLVLALFVICWLPCHMLNLWTAIRGAPTYNFSSKVLHDASVHLAMSHHWLHTVIYPAYSRQLTNALRDTASCCFKKRYKRNRTIELQTRVLQANVSFTDLATGS</sequence>
<dbReference type="PROSITE" id="PS50262">
    <property type="entry name" value="G_PROTEIN_RECEP_F1_2"/>
    <property type="match status" value="1"/>
</dbReference>
<reference evidence="10" key="1">
    <citation type="submission" date="2023-07" db="EMBL/GenBank/DDBJ databases">
        <title>Chromosome-level genome assembly of Artemia franciscana.</title>
        <authorList>
            <person name="Jo E."/>
        </authorList>
    </citation>
    <scope>NUCLEOTIDE SEQUENCE</scope>
    <source>
        <tissue evidence="10">Whole body</tissue>
    </source>
</reference>
<name>A0AA88HBG3_ARTSF</name>
<feature type="transmembrane region" description="Helical" evidence="8">
    <location>
        <begin position="61"/>
        <end position="84"/>
    </location>
</feature>
<feature type="transmembrane region" description="Helical" evidence="8">
    <location>
        <begin position="144"/>
        <end position="165"/>
    </location>
</feature>
<feature type="domain" description="G-protein coupled receptors family 1 profile" evidence="9">
    <location>
        <begin position="40"/>
        <end position="318"/>
    </location>
</feature>
<dbReference type="PANTHER" id="PTHR24241">
    <property type="entry name" value="NEUROPEPTIDE RECEPTOR-RELATED G-PROTEIN COUPLED RECEPTOR"/>
    <property type="match status" value="1"/>
</dbReference>
<evidence type="ECO:0000256" key="6">
    <source>
        <dbReference type="ARBA" id="ARBA00023136"/>
    </source>
</evidence>
<evidence type="ECO:0000256" key="2">
    <source>
        <dbReference type="ARBA" id="ARBA00010663"/>
    </source>
</evidence>
<evidence type="ECO:0000256" key="3">
    <source>
        <dbReference type="ARBA" id="ARBA00022475"/>
    </source>
</evidence>
<dbReference type="GO" id="GO:0032870">
    <property type="term" value="P:cellular response to hormone stimulus"/>
    <property type="evidence" value="ECO:0007669"/>
    <property type="project" value="TreeGrafter"/>
</dbReference>
<evidence type="ECO:0000256" key="8">
    <source>
        <dbReference type="SAM" id="Phobius"/>
    </source>
</evidence>
<dbReference type="SUPFAM" id="SSF81321">
    <property type="entry name" value="Family A G protein-coupled receptor-like"/>
    <property type="match status" value="1"/>
</dbReference>
<organism evidence="10 11">
    <name type="scientific">Artemia franciscana</name>
    <name type="common">Brine shrimp</name>
    <name type="synonym">Artemia sanfranciscana</name>
    <dbReference type="NCBI Taxonomy" id="6661"/>
    <lineage>
        <taxon>Eukaryota</taxon>
        <taxon>Metazoa</taxon>
        <taxon>Ecdysozoa</taxon>
        <taxon>Arthropoda</taxon>
        <taxon>Crustacea</taxon>
        <taxon>Branchiopoda</taxon>
        <taxon>Anostraca</taxon>
        <taxon>Artemiidae</taxon>
        <taxon>Artemia</taxon>
    </lineage>
</organism>
<accession>A0AA88HBG3</accession>
<feature type="transmembrane region" description="Helical" evidence="8">
    <location>
        <begin position="262"/>
        <end position="283"/>
    </location>
</feature>
<evidence type="ECO:0000256" key="1">
    <source>
        <dbReference type="ARBA" id="ARBA00004651"/>
    </source>
</evidence>
<evidence type="ECO:0000313" key="10">
    <source>
        <dbReference type="EMBL" id="KAK2708353.1"/>
    </source>
</evidence>
<proteinExistence type="inferred from homology"/>
<dbReference type="GO" id="GO:0005886">
    <property type="term" value="C:plasma membrane"/>
    <property type="evidence" value="ECO:0007669"/>
    <property type="project" value="UniProtKB-SubCell"/>
</dbReference>
<keyword evidence="5 8" id="KW-1133">Transmembrane helix</keyword>
<dbReference type="PANTHER" id="PTHR24241:SF76">
    <property type="entry name" value="NEUROPEPTIDE SIFAMIDE RECEPTOR"/>
    <property type="match status" value="1"/>
</dbReference>
<protein>
    <recommendedName>
        <fullName evidence="9">G-protein coupled receptors family 1 profile domain-containing protein</fullName>
    </recommendedName>
</protein>
<keyword evidence="6 8" id="KW-0472">Membrane</keyword>
<dbReference type="InterPro" id="IPR000276">
    <property type="entry name" value="GPCR_Rhodpsn"/>
</dbReference>